<keyword evidence="4" id="KW-0378">Hydrolase</keyword>
<evidence type="ECO:0000256" key="3">
    <source>
        <dbReference type="ARBA" id="ARBA00012062"/>
    </source>
</evidence>
<gene>
    <name evidence="10" type="ORF">BLS_001743</name>
</gene>
<dbReference type="EMBL" id="WNWQ01000142">
    <property type="protein sequence ID" value="KAE9976968.1"/>
    <property type="molecule type" value="Genomic_DNA"/>
</dbReference>
<evidence type="ECO:0000256" key="6">
    <source>
        <dbReference type="ARBA" id="ARBA00023180"/>
    </source>
</evidence>
<comment type="catalytic activity">
    <reaction evidence="1">
        <text>Release of an N-terminal dipeptide, Xaa-Yaa-|-Zaa-, from a polypeptide, preferentially when Yaa is Pro, provided Zaa is neither Pro nor hydroxyproline.</text>
        <dbReference type="EC" id="3.4.14.5"/>
    </reaction>
</comment>
<evidence type="ECO:0000259" key="8">
    <source>
        <dbReference type="Pfam" id="PF00326"/>
    </source>
</evidence>
<keyword evidence="6" id="KW-0325">Glycoprotein</keyword>
<sequence>MAKRKQADTQPAETNSETSRTSATDAIFSDNESISQATNQTDIDSDSDLSTSSEEPSSESDDDSDSGNESETTGRASTQDSEAITNLRPGTKPNMKLGAMRGGLLQRLKTFIPELAAANQELDRERLDGTIERRNIERVDEGDGTFIELDLGLGVLEEKSGDITTIQHDSISDLKQHNDDDAASEQKHTDVISQLMGQAKKDGKAVQIQDLEIKHLNGTSVETPNVGTIWSSGFVAEVVVRGRPQRLVDYEHAIKYGEGLKRCSEELLTPHWLPSNESFWYRKFNGYNASEFIFVDAAKRIRKPAFDHVGLARALSAKNIPANASSLPFEKIVPTADGSAVRFRAGDKVWQFDSNGTLTPFSGDLGGETLKKRRSINLDKFDNNEQSFDRVSGHAKLRRTPVANIRRADSPPIVSNSTTCNGYSMKDFSSKINRNIVQCYSSSIPGFAVVYDRTPEQLHPVYMVQSSPKNQTQPLLRTIKEFFEKEGYSDEYLKPGDRMNIDRPRMYHNLEEIATDDALFKNPFVIETGLWNPEGTEYQFLYNERGHKRMRVITLSVNGTVRVIHEENSKTFIDWSEKFYGQELLQPSSNGSWFNKGDLVWMSERSGWNHIYMINIRTATFRPITQGEWVVKKVEFIDEGNHQIWFTAFGLVPGQDYYHAHLARINYDGTGMKIFTADVDKTRFFDWSPSLNASNKYMIETSSRADMPFEMVLRSGQTGEVILELEKRNLECYKSLGWSAPERFVAKGRDGKTDIYGQIVKPSKFDPSKKYPVLEQIYAGPNDYSVPHAFETSPRMRLFAELGFIVVKIDGMGTNWRNKAFHDVIYKNLQDFGFLDRIAWLKKAAETRPWMDLEKMGVYGASAGGQSAMAALLHHPEFYKVGVADSGCHDQRMDKLWWGEQWLGWPVDQSYLDASNVVNAHKLEGKLLLLVPELDGNVDPASTMQVVNALNNAEKDYQLGFLPNSGHGDGTFSSWGLRKQRDFFVKELMGVEPPRWNQQKKKV</sequence>
<dbReference type="EC" id="3.4.14.5" evidence="3"/>
<dbReference type="InterPro" id="IPR029058">
    <property type="entry name" value="AB_hydrolase_fold"/>
</dbReference>
<evidence type="ECO:0000256" key="2">
    <source>
        <dbReference type="ARBA" id="ARBA00006150"/>
    </source>
</evidence>
<keyword evidence="4" id="KW-0645">Protease</keyword>
<evidence type="ECO:0000256" key="5">
    <source>
        <dbReference type="ARBA" id="ARBA00022825"/>
    </source>
</evidence>
<proteinExistence type="inferred from homology"/>
<dbReference type="InterPro" id="IPR001375">
    <property type="entry name" value="Peptidase_S9_cat"/>
</dbReference>
<accession>A0A8H3UX94</accession>
<comment type="caution">
    <text evidence="10">The sequence shown here is derived from an EMBL/GenBank/DDBJ whole genome shotgun (WGS) entry which is preliminary data.</text>
</comment>
<evidence type="ECO:0000259" key="9">
    <source>
        <dbReference type="Pfam" id="PF00930"/>
    </source>
</evidence>
<dbReference type="InterPro" id="IPR027921">
    <property type="entry name" value="NOPCHAP1"/>
</dbReference>
<evidence type="ECO:0000256" key="4">
    <source>
        <dbReference type="ARBA" id="ARBA00022438"/>
    </source>
</evidence>
<organism evidence="10 11">
    <name type="scientific">Venturia inaequalis</name>
    <name type="common">Apple scab fungus</name>
    <dbReference type="NCBI Taxonomy" id="5025"/>
    <lineage>
        <taxon>Eukaryota</taxon>
        <taxon>Fungi</taxon>
        <taxon>Dikarya</taxon>
        <taxon>Ascomycota</taxon>
        <taxon>Pezizomycotina</taxon>
        <taxon>Dothideomycetes</taxon>
        <taxon>Pleosporomycetidae</taxon>
        <taxon>Venturiales</taxon>
        <taxon>Venturiaceae</taxon>
        <taxon>Venturia</taxon>
    </lineage>
</organism>
<dbReference type="Gene3D" id="3.40.50.1820">
    <property type="entry name" value="alpha/beta hydrolase"/>
    <property type="match status" value="1"/>
</dbReference>
<protein>
    <recommendedName>
        <fullName evidence="3">dipeptidyl-peptidase IV</fullName>
        <ecNumber evidence="3">3.4.14.5</ecNumber>
    </recommendedName>
</protein>
<dbReference type="PANTHER" id="PTHR11731:SF118">
    <property type="entry name" value="BLR1971 PROTEIN"/>
    <property type="match status" value="1"/>
</dbReference>
<dbReference type="InterPro" id="IPR050278">
    <property type="entry name" value="Serine_Prot_S9B/DPPIV"/>
</dbReference>
<dbReference type="Gene3D" id="2.140.10.30">
    <property type="entry name" value="Dipeptidylpeptidase IV, N-terminal domain"/>
    <property type="match status" value="1"/>
</dbReference>
<evidence type="ECO:0000313" key="11">
    <source>
        <dbReference type="Proteomes" id="UP000433883"/>
    </source>
</evidence>
<dbReference type="GO" id="GO:0008239">
    <property type="term" value="F:dipeptidyl-peptidase activity"/>
    <property type="evidence" value="ECO:0007669"/>
    <property type="project" value="UniProtKB-EC"/>
</dbReference>
<feature type="domain" description="Peptidase S9 prolyl oligopeptidase catalytic" evidence="8">
    <location>
        <begin position="793"/>
        <end position="988"/>
    </location>
</feature>
<dbReference type="GO" id="GO:0000492">
    <property type="term" value="P:box C/D snoRNP assembly"/>
    <property type="evidence" value="ECO:0007669"/>
    <property type="project" value="InterPro"/>
</dbReference>
<dbReference type="AlphaFoldDB" id="A0A8H3UX94"/>
<keyword evidence="5" id="KW-0720">Serine protease</keyword>
<feature type="compositionally biased region" description="Polar residues" evidence="7">
    <location>
        <begin position="8"/>
        <end position="41"/>
    </location>
</feature>
<name>A0A8H3UX94_VENIN</name>
<feature type="compositionally biased region" description="Acidic residues" evidence="7">
    <location>
        <begin position="56"/>
        <end position="68"/>
    </location>
</feature>
<keyword evidence="4" id="KW-0031">Aminopeptidase</keyword>
<dbReference type="SUPFAM" id="SSF82171">
    <property type="entry name" value="DPP6 N-terminal domain-like"/>
    <property type="match status" value="1"/>
</dbReference>
<dbReference type="InterPro" id="IPR002469">
    <property type="entry name" value="Peptidase_S9B_N"/>
</dbReference>
<dbReference type="SUPFAM" id="SSF53474">
    <property type="entry name" value="alpha/beta-Hydrolases"/>
    <property type="match status" value="1"/>
</dbReference>
<evidence type="ECO:0000313" key="10">
    <source>
        <dbReference type="EMBL" id="KAE9976968.1"/>
    </source>
</evidence>
<feature type="domain" description="Dipeptidylpeptidase IV N-terminal" evidence="9">
    <location>
        <begin position="511"/>
        <end position="708"/>
    </location>
</feature>
<dbReference type="Pfam" id="PF00326">
    <property type="entry name" value="Peptidase_S9"/>
    <property type="match status" value="1"/>
</dbReference>
<feature type="compositionally biased region" description="Polar residues" evidence="7">
    <location>
        <begin position="73"/>
        <end position="84"/>
    </location>
</feature>
<evidence type="ECO:0000256" key="7">
    <source>
        <dbReference type="SAM" id="MobiDB-lite"/>
    </source>
</evidence>
<comment type="similarity">
    <text evidence="2">Belongs to the peptidase S9B family.</text>
</comment>
<dbReference type="PANTHER" id="PTHR11731">
    <property type="entry name" value="PROTEASE FAMILY S9B,C DIPEPTIDYL-PEPTIDASE IV-RELATED"/>
    <property type="match status" value="1"/>
</dbReference>
<dbReference type="GO" id="GO:0004177">
    <property type="term" value="F:aminopeptidase activity"/>
    <property type="evidence" value="ECO:0007669"/>
    <property type="project" value="UniProtKB-KW"/>
</dbReference>
<dbReference type="Pfam" id="PF15370">
    <property type="entry name" value="NOPCHAP1"/>
    <property type="match status" value="1"/>
</dbReference>
<reference evidence="10 11" key="1">
    <citation type="submission" date="2019-11" db="EMBL/GenBank/DDBJ databases">
        <title>Venturia inaequalis Genome Resource.</title>
        <authorList>
            <person name="Lichtner F.J."/>
        </authorList>
    </citation>
    <scope>NUCLEOTIDE SEQUENCE [LARGE SCALE GENOMIC DNA]</scope>
    <source>
        <strain evidence="10">Bline_iso_100314</strain>
    </source>
</reference>
<dbReference type="GO" id="GO:0008236">
    <property type="term" value="F:serine-type peptidase activity"/>
    <property type="evidence" value="ECO:0007669"/>
    <property type="project" value="UniProtKB-KW"/>
</dbReference>
<dbReference type="Proteomes" id="UP000433883">
    <property type="component" value="Unassembled WGS sequence"/>
</dbReference>
<evidence type="ECO:0000256" key="1">
    <source>
        <dbReference type="ARBA" id="ARBA00001257"/>
    </source>
</evidence>
<dbReference type="GO" id="GO:0006508">
    <property type="term" value="P:proteolysis"/>
    <property type="evidence" value="ECO:0007669"/>
    <property type="project" value="InterPro"/>
</dbReference>
<feature type="region of interest" description="Disordered" evidence="7">
    <location>
        <begin position="1"/>
        <end position="96"/>
    </location>
</feature>
<dbReference type="Pfam" id="PF00930">
    <property type="entry name" value="DPPIV_N"/>
    <property type="match status" value="1"/>
</dbReference>